<gene>
    <name evidence="3" type="ORF">BJ980_002095</name>
</gene>
<name>A0A7Y9UQE1_9ACTN</name>
<evidence type="ECO:0000256" key="1">
    <source>
        <dbReference type="SAM" id="MobiDB-lite"/>
    </source>
</evidence>
<keyword evidence="2" id="KW-0812">Transmembrane</keyword>
<keyword evidence="4" id="KW-1185">Reference proteome</keyword>
<dbReference type="RefSeq" id="WP_179502250.1">
    <property type="nucleotide sequence ID" value="NZ_JACCAA010000001.1"/>
</dbReference>
<keyword evidence="2" id="KW-0472">Membrane</keyword>
<evidence type="ECO:0000256" key="2">
    <source>
        <dbReference type="SAM" id="Phobius"/>
    </source>
</evidence>
<evidence type="ECO:0000313" key="4">
    <source>
        <dbReference type="Proteomes" id="UP000540656"/>
    </source>
</evidence>
<evidence type="ECO:0000313" key="3">
    <source>
        <dbReference type="EMBL" id="NYG59172.1"/>
    </source>
</evidence>
<dbReference type="InterPro" id="IPR032466">
    <property type="entry name" value="Metal_Hydrolase"/>
</dbReference>
<reference evidence="3 4" key="1">
    <citation type="submission" date="2020-07" db="EMBL/GenBank/DDBJ databases">
        <title>Sequencing the genomes of 1000 actinobacteria strains.</title>
        <authorList>
            <person name="Klenk H.-P."/>
        </authorList>
    </citation>
    <scope>NUCLEOTIDE SEQUENCE [LARGE SCALE GENOMIC DNA]</scope>
    <source>
        <strain evidence="3 4">DSM 23819</strain>
    </source>
</reference>
<dbReference type="EMBL" id="JACCAA010000001">
    <property type="protein sequence ID" value="NYG59172.1"/>
    <property type="molecule type" value="Genomic_DNA"/>
</dbReference>
<feature type="compositionally biased region" description="Low complexity" evidence="1">
    <location>
        <begin position="76"/>
        <end position="98"/>
    </location>
</feature>
<organism evidence="3 4">
    <name type="scientific">Nocardioides daedukensis</name>
    <dbReference type="NCBI Taxonomy" id="634462"/>
    <lineage>
        <taxon>Bacteria</taxon>
        <taxon>Bacillati</taxon>
        <taxon>Actinomycetota</taxon>
        <taxon>Actinomycetes</taxon>
        <taxon>Propionibacteriales</taxon>
        <taxon>Nocardioidaceae</taxon>
        <taxon>Nocardioides</taxon>
    </lineage>
</organism>
<accession>A0A7Y9UQE1</accession>
<keyword evidence="2" id="KW-1133">Transmembrane helix</keyword>
<dbReference type="Proteomes" id="UP000540656">
    <property type="component" value="Unassembled WGS sequence"/>
</dbReference>
<feature type="transmembrane region" description="Helical" evidence="2">
    <location>
        <begin position="12"/>
        <end position="32"/>
    </location>
</feature>
<dbReference type="Gene3D" id="3.20.20.140">
    <property type="entry name" value="Metal-dependent hydrolases"/>
    <property type="match status" value="1"/>
</dbReference>
<dbReference type="AlphaFoldDB" id="A0A7Y9UQE1"/>
<protein>
    <submittedName>
        <fullName evidence="3">Microsomal dipeptidase-like Zn-dependent dipeptidase</fullName>
    </submittedName>
</protein>
<feature type="region of interest" description="Disordered" evidence="1">
    <location>
        <begin position="49"/>
        <end position="126"/>
    </location>
</feature>
<comment type="caution">
    <text evidence="3">The sequence shown here is derived from an EMBL/GenBank/DDBJ whole genome shotgun (WGS) entry which is preliminary data.</text>
</comment>
<proteinExistence type="predicted"/>
<sequence length="833" mass="91369">MKSTHTPEKLRLLIASALGTVLVATVAVVPSFRFEDTTSLADTYEASRPVQADDGHWHEHDPARKNDLSQSDEMQADVQADVQAGATSASTTDPTTASEARENAAYVARSRTSKDPELLPASFTSPRRTVPESRYAVAGGCYALNGQKITFRATDLGVHLLYTTRRTFVTGNLGTQVILAKKPTRLAEWTTQRTSKGFTFRLHDGRYLATRGKTLVATKAPGYFQLRRTTGCTSYPEVQVNVQGAPHKGTTSYQEVRGYVDAHVHGMAFEFLGGSVHCGRPWHKYGPEFALKDCLDHEMTGGKGALLESVLSGEPAHDPVGWPTFKDWPAPKSLTHEGTYYKWTERSWRGGQRLLVNLLVENGKLCQIYPLKRNSCDDMKSAKLQAKDMRLLERYIDAQYGGPGKGWYRIVTSPWQARKVINEGKLAVVMGVEVSIPFGCTMKLDVAQCDKASITRQLDELYDLGVRQMELVNKFDNALAGVAGDEGAIGPLVNAANFLETGTFWNMAHCEPEDGESADKAQLALPDLSGGAQDALFGALVKVAGLGLPALPLYGTPLHCNQRGLTDLGSYAVDLMMSRKMLIDPDHMSVKARQATLTQLEQANYSGVVSSHSWSTPDAYPRIYKLGGFVAPMAGDSTGFYEKWQRHLGWADSRYYFGFGFGADINGLAEQAEPRGAAVKNKVNYPFTGINGIRIDKQVSGKRTYDINVDGVSHYGLYPDWVEDLRRIGGSENGAAIVEDMSRGAEAYLQTWERAQGVKADSCRNPDLRRATSTWKRSVTRGMTSTQLIKALGQPYTRLGTTYTFCAKTSTRSRVPVSVSLSPGGRVLSTRFG</sequence>
<feature type="compositionally biased region" description="Basic and acidic residues" evidence="1">
    <location>
        <begin position="51"/>
        <end position="67"/>
    </location>
</feature>
<dbReference type="SUPFAM" id="SSF51556">
    <property type="entry name" value="Metallo-dependent hydrolases"/>
    <property type="match status" value="1"/>
</dbReference>